<accession>A0ABN7SK02</accession>
<dbReference type="Gene3D" id="1.20.1440.80">
    <property type="entry name" value="Gap junction channel protein cysteine-rich domain"/>
    <property type="match status" value="1"/>
</dbReference>
<dbReference type="InterPro" id="IPR000500">
    <property type="entry name" value="Connexin"/>
</dbReference>
<feature type="compositionally biased region" description="Polar residues" evidence="10">
    <location>
        <begin position="220"/>
        <end position="241"/>
    </location>
</feature>
<dbReference type="InterPro" id="IPR019570">
    <property type="entry name" value="Connexin_CCC"/>
</dbReference>
<evidence type="ECO:0000259" key="12">
    <source>
        <dbReference type="SMART" id="SM01089"/>
    </source>
</evidence>
<feature type="compositionally biased region" description="Polar residues" evidence="10">
    <location>
        <begin position="169"/>
        <end position="181"/>
    </location>
</feature>
<evidence type="ECO:0000256" key="7">
    <source>
        <dbReference type="ARBA" id="ARBA00022989"/>
    </source>
</evidence>
<feature type="transmembrane region" description="Helical" evidence="11">
    <location>
        <begin position="120"/>
        <end position="139"/>
    </location>
</feature>
<keyword evidence="8 11" id="KW-0472">Membrane</keyword>
<sequence>MDSFSQNILSESNNGLSFRKIQKFQKKQRKYARFNTMIIPAEYRSDAAAKSSMERKIWRFYIYQIIFRTMVDFGFLTVQWLVYPYRFIVPEIFVCSTDPCPYQVNCFVSRPTEKTIFFNYKYIIGLITCIINVLELWYIGWIRIRRAFQEDPSPPYFDSLGAGLDPNRTQAGSECFSSTHDSMSLPPIPPPMSIPEIHGMPNSGIRKLSKDQFSPLEPISASTGSGSEKTGSASGRSSSKNRLTRKQQEQHQRRASNSPKIKIDKNQSHRI</sequence>
<dbReference type="PANTHER" id="PTHR11984">
    <property type="entry name" value="CONNEXIN"/>
    <property type="match status" value="1"/>
</dbReference>
<name>A0ABN7SK02_OIKDI</name>
<dbReference type="PRINTS" id="PR00206">
    <property type="entry name" value="CONNEXIN"/>
</dbReference>
<comment type="similarity">
    <text evidence="9">Belongs to the connexin family.</text>
</comment>
<keyword evidence="6" id="KW-0965">Cell junction</keyword>
<proteinExistence type="inferred from homology"/>
<keyword evidence="5 9" id="KW-0303">Gap junction</keyword>
<evidence type="ECO:0000256" key="10">
    <source>
        <dbReference type="SAM" id="MobiDB-lite"/>
    </source>
</evidence>
<protein>
    <recommendedName>
        <fullName evidence="9">Gap junction protein</fullName>
    </recommendedName>
</protein>
<evidence type="ECO:0000256" key="6">
    <source>
        <dbReference type="ARBA" id="ARBA00022949"/>
    </source>
</evidence>
<comment type="function">
    <text evidence="9">One gap junction consists of a cluster of closely packed pairs of transmembrane channels, the connexons, through which materials of low MW diffuse from one cell to a neighboring cell.</text>
</comment>
<comment type="subcellular location">
    <subcellularLocation>
        <location evidence="1">Cell junction</location>
        <location evidence="1">Gap junction</location>
    </subcellularLocation>
    <subcellularLocation>
        <location evidence="2 9">Cell membrane</location>
        <topology evidence="2 9">Multi-pass membrane protein</topology>
    </subcellularLocation>
</comment>
<keyword evidence="7 11" id="KW-1133">Transmembrane helix</keyword>
<keyword evidence="14" id="KW-1185">Reference proteome</keyword>
<comment type="subunit">
    <text evidence="9">A connexon is composed of a hexamer of connexins.</text>
</comment>
<reference evidence="13 14" key="1">
    <citation type="submission" date="2021-04" db="EMBL/GenBank/DDBJ databases">
        <authorList>
            <person name="Bliznina A."/>
        </authorList>
    </citation>
    <scope>NUCLEOTIDE SEQUENCE [LARGE SCALE GENOMIC DNA]</scope>
</reference>
<dbReference type="PROSITE" id="PS00408">
    <property type="entry name" value="CONNEXINS_2"/>
    <property type="match status" value="1"/>
</dbReference>
<evidence type="ECO:0000256" key="1">
    <source>
        <dbReference type="ARBA" id="ARBA00004610"/>
    </source>
</evidence>
<evidence type="ECO:0000313" key="14">
    <source>
        <dbReference type="Proteomes" id="UP001158576"/>
    </source>
</evidence>
<gene>
    <name evidence="13" type="ORF">OKIOD_LOCUS9097</name>
</gene>
<evidence type="ECO:0000256" key="11">
    <source>
        <dbReference type="SAM" id="Phobius"/>
    </source>
</evidence>
<evidence type="ECO:0000256" key="2">
    <source>
        <dbReference type="ARBA" id="ARBA00004651"/>
    </source>
</evidence>
<dbReference type="InterPro" id="IPR013092">
    <property type="entry name" value="Connexin_N"/>
</dbReference>
<dbReference type="EMBL" id="OU015566">
    <property type="protein sequence ID" value="CAG5102501.1"/>
    <property type="molecule type" value="Genomic_DNA"/>
</dbReference>
<feature type="transmembrane region" description="Helical" evidence="11">
    <location>
        <begin position="60"/>
        <end position="83"/>
    </location>
</feature>
<evidence type="ECO:0000256" key="4">
    <source>
        <dbReference type="ARBA" id="ARBA00022692"/>
    </source>
</evidence>
<evidence type="ECO:0000256" key="9">
    <source>
        <dbReference type="RuleBase" id="RU000630"/>
    </source>
</evidence>
<dbReference type="Pfam" id="PF00029">
    <property type="entry name" value="Connexin"/>
    <property type="match status" value="1"/>
</dbReference>
<dbReference type="Proteomes" id="UP001158576">
    <property type="component" value="Chromosome 1"/>
</dbReference>
<feature type="domain" description="Connexin cysteine-rich" evidence="12">
    <location>
        <begin position="71"/>
        <end position="139"/>
    </location>
</feature>
<dbReference type="PANTHER" id="PTHR11984:SF53">
    <property type="entry name" value="GAP JUNCTION PROTEIN"/>
    <property type="match status" value="1"/>
</dbReference>
<dbReference type="SMART" id="SM01089">
    <property type="entry name" value="Connexin_CCC"/>
    <property type="match status" value="1"/>
</dbReference>
<dbReference type="InterPro" id="IPR017990">
    <property type="entry name" value="Connexin_CS"/>
</dbReference>
<keyword evidence="4 9" id="KW-0812">Transmembrane</keyword>
<dbReference type="InterPro" id="IPR038359">
    <property type="entry name" value="Connexin_N_sf"/>
</dbReference>
<keyword evidence="3" id="KW-1003">Cell membrane</keyword>
<feature type="region of interest" description="Disordered" evidence="10">
    <location>
        <begin position="169"/>
        <end position="271"/>
    </location>
</feature>
<feature type="compositionally biased region" description="Basic and acidic residues" evidence="10">
    <location>
        <begin position="261"/>
        <end position="271"/>
    </location>
</feature>
<evidence type="ECO:0000256" key="3">
    <source>
        <dbReference type="ARBA" id="ARBA00022475"/>
    </source>
</evidence>
<evidence type="ECO:0000313" key="13">
    <source>
        <dbReference type="EMBL" id="CAG5102501.1"/>
    </source>
</evidence>
<organism evidence="13 14">
    <name type="scientific">Oikopleura dioica</name>
    <name type="common">Tunicate</name>
    <dbReference type="NCBI Taxonomy" id="34765"/>
    <lineage>
        <taxon>Eukaryota</taxon>
        <taxon>Metazoa</taxon>
        <taxon>Chordata</taxon>
        <taxon>Tunicata</taxon>
        <taxon>Appendicularia</taxon>
        <taxon>Copelata</taxon>
        <taxon>Oikopleuridae</taxon>
        <taxon>Oikopleura</taxon>
    </lineage>
</organism>
<evidence type="ECO:0000256" key="8">
    <source>
        <dbReference type="ARBA" id="ARBA00023136"/>
    </source>
</evidence>
<evidence type="ECO:0000256" key="5">
    <source>
        <dbReference type="ARBA" id="ARBA00022868"/>
    </source>
</evidence>